<dbReference type="PANTHER" id="PTHR43649">
    <property type="entry name" value="ARABINOSE-BINDING PROTEIN-RELATED"/>
    <property type="match status" value="1"/>
</dbReference>
<keyword evidence="2 7" id="KW-0732">Signal</keyword>
<evidence type="ECO:0000256" key="4">
    <source>
        <dbReference type="ARBA" id="ARBA00023139"/>
    </source>
</evidence>
<protein>
    <submittedName>
        <fullName evidence="8">Extracellular solute-binding protein</fullName>
    </submittedName>
</protein>
<evidence type="ECO:0000256" key="7">
    <source>
        <dbReference type="SAM" id="SignalP"/>
    </source>
</evidence>
<feature type="region of interest" description="Disordered" evidence="6">
    <location>
        <begin position="26"/>
        <end position="63"/>
    </location>
</feature>
<dbReference type="PANTHER" id="PTHR43649:SF33">
    <property type="entry name" value="POLYGALACTURONAN_RHAMNOGALACTURONAN-BINDING PROTEIN YTCQ"/>
    <property type="match status" value="1"/>
</dbReference>
<dbReference type="PROSITE" id="PS51257">
    <property type="entry name" value="PROKAR_LIPOPROTEIN"/>
    <property type="match status" value="1"/>
</dbReference>
<feature type="compositionally biased region" description="Basic and acidic residues" evidence="6">
    <location>
        <begin position="35"/>
        <end position="44"/>
    </location>
</feature>
<comment type="caution">
    <text evidence="8">The sequence shown here is derived from an EMBL/GenBank/DDBJ whole genome shotgun (WGS) entry which is preliminary data.</text>
</comment>
<sequence length="462" mass="50404">MVMKRLGAVLLSAAMVLSLTACGGNTTTAPAASEPAKEPAKEAASEAGNDEAAPAASASAEGTDISGSTLEVAVTYTGDQATTFQGLVKKFEEEYGCTVNIAEYGTDYENTLKTRMAANELPDVFQTHGWSILRYKEYLMDLKDQPWVSDYDDSALGVIQDDDGAIYVLMISELINGTLVNTDVCDAAGVAPYTIHTWDDFTAACEKIKASGTTPICVLSNPGLLANFAGTFVSYDGEMFQDSAAMLDGSYDWQHYKESLIKYMSGWIESGYYFDDILTLVDTDLTERFAAGKGAFCLGNDPSVMLTCLTLNPDANFIFLPSFASKEGGKEHVGIGEGDTFGIWKDTKNADAAKVFLEYMARPEVAKEMNAATGKISCLKSTMAIDDGYGLKVFQDMKEKCADCDIFYENLWDRQYMPSGMWPIFGNASNMLFDNHSEKGQDEVIEYLLENYQDLYEAAKEG</sequence>
<name>A0A6N7VX40_9FIRM</name>
<dbReference type="EMBL" id="VUMI01000005">
    <property type="protein sequence ID" value="MSS87549.1"/>
    <property type="molecule type" value="Genomic_DNA"/>
</dbReference>
<evidence type="ECO:0000313" key="8">
    <source>
        <dbReference type="EMBL" id="MSS87549.1"/>
    </source>
</evidence>
<evidence type="ECO:0000256" key="6">
    <source>
        <dbReference type="SAM" id="MobiDB-lite"/>
    </source>
</evidence>
<gene>
    <name evidence="8" type="ORF">FYJ45_04110</name>
</gene>
<dbReference type="Proteomes" id="UP000436047">
    <property type="component" value="Unassembled WGS sequence"/>
</dbReference>
<keyword evidence="4" id="KW-0564">Palmitate</keyword>
<proteinExistence type="predicted"/>
<keyword evidence="1" id="KW-1003">Cell membrane</keyword>
<evidence type="ECO:0000313" key="9">
    <source>
        <dbReference type="Proteomes" id="UP000436047"/>
    </source>
</evidence>
<reference evidence="8 9" key="1">
    <citation type="submission" date="2019-08" db="EMBL/GenBank/DDBJ databases">
        <title>In-depth cultivation of the pig gut microbiome towards novel bacterial diversity and tailored functional studies.</title>
        <authorList>
            <person name="Wylensek D."/>
            <person name="Hitch T.C.A."/>
            <person name="Clavel T."/>
        </authorList>
    </citation>
    <scope>NUCLEOTIDE SEQUENCE [LARGE SCALE GENOMIC DNA]</scope>
    <source>
        <strain evidence="8 9">WCA-389-WT-23B</strain>
    </source>
</reference>
<dbReference type="Pfam" id="PF01547">
    <property type="entry name" value="SBP_bac_1"/>
    <property type="match status" value="1"/>
</dbReference>
<dbReference type="AlphaFoldDB" id="A0A6N7VX40"/>
<dbReference type="Gene3D" id="3.40.190.10">
    <property type="entry name" value="Periplasmic binding protein-like II"/>
    <property type="match status" value="2"/>
</dbReference>
<dbReference type="InterPro" id="IPR050490">
    <property type="entry name" value="Bact_solute-bd_prot1"/>
</dbReference>
<keyword evidence="3" id="KW-0472">Membrane</keyword>
<dbReference type="SUPFAM" id="SSF53850">
    <property type="entry name" value="Periplasmic binding protein-like II"/>
    <property type="match status" value="1"/>
</dbReference>
<evidence type="ECO:0000256" key="3">
    <source>
        <dbReference type="ARBA" id="ARBA00023136"/>
    </source>
</evidence>
<evidence type="ECO:0000256" key="1">
    <source>
        <dbReference type="ARBA" id="ARBA00022475"/>
    </source>
</evidence>
<dbReference type="InterPro" id="IPR006059">
    <property type="entry name" value="SBP"/>
</dbReference>
<feature type="compositionally biased region" description="Low complexity" evidence="6">
    <location>
        <begin position="45"/>
        <end position="61"/>
    </location>
</feature>
<evidence type="ECO:0000256" key="2">
    <source>
        <dbReference type="ARBA" id="ARBA00022729"/>
    </source>
</evidence>
<evidence type="ECO:0000256" key="5">
    <source>
        <dbReference type="ARBA" id="ARBA00023288"/>
    </source>
</evidence>
<keyword evidence="5" id="KW-0449">Lipoprotein</keyword>
<accession>A0A6N7VX40</accession>
<organism evidence="8 9">
    <name type="scientific">Eisenbergiella porci</name>
    <dbReference type="NCBI Taxonomy" id="2652274"/>
    <lineage>
        <taxon>Bacteria</taxon>
        <taxon>Bacillati</taxon>
        <taxon>Bacillota</taxon>
        <taxon>Clostridia</taxon>
        <taxon>Lachnospirales</taxon>
        <taxon>Lachnospiraceae</taxon>
        <taxon>Eisenbergiella</taxon>
    </lineage>
</organism>
<feature type="chain" id="PRO_5038731206" evidence="7">
    <location>
        <begin position="24"/>
        <end position="462"/>
    </location>
</feature>
<feature type="signal peptide" evidence="7">
    <location>
        <begin position="1"/>
        <end position="23"/>
    </location>
</feature>
<keyword evidence="9" id="KW-1185">Reference proteome</keyword>